<evidence type="ECO:0000313" key="2">
    <source>
        <dbReference type="Proteomes" id="UP000054270"/>
    </source>
</evidence>
<organism evidence="1 2">
    <name type="scientific">Hypholoma sublateritium (strain FD-334 SS-4)</name>
    <dbReference type="NCBI Taxonomy" id="945553"/>
    <lineage>
        <taxon>Eukaryota</taxon>
        <taxon>Fungi</taxon>
        <taxon>Dikarya</taxon>
        <taxon>Basidiomycota</taxon>
        <taxon>Agaricomycotina</taxon>
        <taxon>Agaricomycetes</taxon>
        <taxon>Agaricomycetidae</taxon>
        <taxon>Agaricales</taxon>
        <taxon>Agaricineae</taxon>
        <taxon>Strophariaceae</taxon>
        <taxon>Hypholoma</taxon>
    </lineage>
</organism>
<dbReference type="EMBL" id="KN817547">
    <property type="protein sequence ID" value="KJA22827.1"/>
    <property type="molecule type" value="Genomic_DNA"/>
</dbReference>
<keyword evidence="2" id="KW-1185">Reference proteome</keyword>
<sequence>MSATTGQIIANFDKILTLPFVDDLKVTDVDGVESSVYTIMLNCKTQYEALQSRTVEIVRNLNSYSVLQDVCLEIILREFLSLCLYRPSYPSSTPVMG</sequence>
<protein>
    <submittedName>
        <fullName evidence="1">Uncharacterized protein</fullName>
    </submittedName>
</protein>
<name>A0A0D2L707_HYPSF</name>
<evidence type="ECO:0000313" key="1">
    <source>
        <dbReference type="EMBL" id="KJA22827.1"/>
    </source>
</evidence>
<proteinExistence type="predicted"/>
<dbReference type="Proteomes" id="UP000054270">
    <property type="component" value="Unassembled WGS sequence"/>
</dbReference>
<dbReference type="AlphaFoldDB" id="A0A0D2L707"/>
<accession>A0A0D2L707</accession>
<gene>
    <name evidence="1" type="ORF">HYPSUDRAFT_138677</name>
</gene>
<dbReference type="OrthoDB" id="3089764at2759"/>
<dbReference type="OMA" id="TIMLNCK"/>
<reference evidence="2" key="1">
    <citation type="submission" date="2014-04" db="EMBL/GenBank/DDBJ databases">
        <title>Evolutionary Origins and Diversification of the Mycorrhizal Mutualists.</title>
        <authorList>
            <consortium name="DOE Joint Genome Institute"/>
            <consortium name="Mycorrhizal Genomics Consortium"/>
            <person name="Kohler A."/>
            <person name="Kuo A."/>
            <person name="Nagy L.G."/>
            <person name="Floudas D."/>
            <person name="Copeland A."/>
            <person name="Barry K.W."/>
            <person name="Cichocki N."/>
            <person name="Veneault-Fourrey C."/>
            <person name="LaButti K."/>
            <person name="Lindquist E.A."/>
            <person name="Lipzen A."/>
            <person name="Lundell T."/>
            <person name="Morin E."/>
            <person name="Murat C."/>
            <person name="Riley R."/>
            <person name="Ohm R."/>
            <person name="Sun H."/>
            <person name="Tunlid A."/>
            <person name="Henrissat B."/>
            <person name="Grigoriev I.V."/>
            <person name="Hibbett D.S."/>
            <person name="Martin F."/>
        </authorList>
    </citation>
    <scope>NUCLEOTIDE SEQUENCE [LARGE SCALE GENOMIC DNA]</scope>
    <source>
        <strain evidence="2">FD-334 SS-4</strain>
    </source>
</reference>